<dbReference type="EMBL" id="GIKN01002553">
    <property type="protein sequence ID" value="NIE44826.1"/>
    <property type="molecule type" value="Transcribed_RNA"/>
</dbReference>
<reference evidence="1" key="1">
    <citation type="submission" date="2020-03" db="EMBL/GenBank/DDBJ databases">
        <title>A transcriptome and proteome of the tick Rhipicephalus microplus shaped by the genetic composition of its hosts and developmental stage.</title>
        <authorList>
            <person name="Garcia G.R."/>
            <person name="Ribeiro J.M.C."/>
            <person name="Maruyama S.R."/>
            <person name="Gardinasse L.G."/>
            <person name="Nelson K."/>
            <person name="Ferreira B.R."/>
            <person name="Andrade T.G."/>
            <person name="Santos I.K.F.M."/>
        </authorList>
    </citation>
    <scope>NUCLEOTIDE SEQUENCE</scope>
    <source>
        <strain evidence="1">NSGR</strain>
        <tissue evidence="1">Salivary glands</tissue>
    </source>
</reference>
<proteinExistence type="predicted"/>
<name>A0A6G5A3P6_RHIMP</name>
<evidence type="ECO:0000313" key="1">
    <source>
        <dbReference type="EMBL" id="NIE44826.1"/>
    </source>
</evidence>
<sequence>MEPWTEGPTQRRLSVHLLLINIYSLFSLPGRAWLQTVECSRFANVASLCLACERVNATSDYIGPFMMRSRPFR</sequence>
<dbReference type="AlphaFoldDB" id="A0A6G5A3P6"/>
<protein>
    <submittedName>
        <fullName evidence="1">Putative secreted protein</fullName>
    </submittedName>
</protein>
<organism evidence="1">
    <name type="scientific">Rhipicephalus microplus</name>
    <name type="common">Cattle tick</name>
    <name type="synonym">Boophilus microplus</name>
    <dbReference type="NCBI Taxonomy" id="6941"/>
    <lineage>
        <taxon>Eukaryota</taxon>
        <taxon>Metazoa</taxon>
        <taxon>Ecdysozoa</taxon>
        <taxon>Arthropoda</taxon>
        <taxon>Chelicerata</taxon>
        <taxon>Arachnida</taxon>
        <taxon>Acari</taxon>
        <taxon>Parasitiformes</taxon>
        <taxon>Ixodida</taxon>
        <taxon>Ixodoidea</taxon>
        <taxon>Ixodidae</taxon>
        <taxon>Rhipicephalinae</taxon>
        <taxon>Rhipicephalus</taxon>
        <taxon>Boophilus</taxon>
    </lineage>
</organism>
<accession>A0A6G5A3P6</accession>